<dbReference type="GO" id="GO:0016740">
    <property type="term" value="F:transferase activity"/>
    <property type="evidence" value="ECO:0007669"/>
    <property type="project" value="UniProtKB-KW"/>
</dbReference>
<dbReference type="PIRSF" id="PIRSF028458">
    <property type="entry name" value="UCP028458_glyceroPtfrase"/>
    <property type="match status" value="1"/>
</dbReference>
<dbReference type="AlphaFoldDB" id="A0A1I1M1D9"/>
<dbReference type="InterPro" id="IPR043148">
    <property type="entry name" value="TagF_C"/>
</dbReference>
<dbReference type="InterPro" id="IPR016886">
    <property type="entry name" value="UCP028458_glyceroPtfrase"/>
</dbReference>
<reference evidence="1 2" key="1">
    <citation type="submission" date="2016-10" db="EMBL/GenBank/DDBJ databases">
        <authorList>
            <person name="de Groot N.N."/>
        </authorList>
    </citation>
    <scope>NUCLEOTIDE SEQUENCE [LARGE SCALE GENOMIC DNA]</scope>
    <source>
        <strain evidence="1 2">DSM 6059</strain>
    </source>
</reference>
<keyword evidence="1" id="KW-0808">Transferase</keyword>
<sequence length="346" mass="39816">MNKYLFYISQDYSFAILRPLQEILVARGDEVKWFFEGNKVTKSYLTKNEILIDTVVDIFKYQPDVVVAPANSIPSFLPGLKVAVFHGFDAGKLDNRGNNDHFKIRGCFDLYCTQGPSTTSKFKELQQKHKFFNVIETGWPTLDKLFKTVDDTNKNKQPTIFLGSTFSKRLTQAMYIFPQVKELCETMDWKWIVSLHPKSDPNVIEMYRSIENKNLSYVATDDLLPILQEADIMVGDTSSSLTMFIVQNKPAVTVKNIDAKPYLLNIADANDLKSALEKALSYPDELMQKISDYNEETHPYRDGDSSKRVIKAIDDVLAGKYPLIKSKPFNLLKNLKFRKRLSYWRL</sequence>
<evidence type="ECO:0000313" key="1">
    <source>
        <dbReference type="EMBL" id="SFC79194.1"/>
    </source>
</evidence>
<organism evidence="1 2">
    <name type="scientific">Pseudoalteromonas denitrificans DSM 6059</name>
    <dbReference type="NCBI Taxonomy" id="1123010"/>
    <lineage>
        <taxon>Bacteria</taxon>
        <taxon>Pseudomonadati</taxon>
        <taxon>Pseudomonadota</taxon>
        <taxon>Gammaproteobacteria</taxon>
        <taxon>Alteromonadales</taxon>
        <taxon>Pseudoalteromonadaceae</taxon>
        <taxon>Pseudoalteromonas</taxon>
    </lineage>
</organism>
<dbReference type="SUPFAM" id="SSF53756">
    <property type="entry name" value="UDP-Glycosyltransferase/glycogen phosphorylase"/>
    <property type="match status" value="1"/>
</dbReference>
<dbReference type="OrthoDB" id="6212418at2"/>
<keyword evidence="2" id="KW-1185">Reference proteome</keyword>
<dbReference type="STRING" id="1123010.SAMN02745724_02561"/>
<gene>
    <name evidence="1" type="ORF">SAMN02745724_02561</name>
</gene>
<name>A0A1I1M1D9_9GAMM</name>
<evidence type="ECO:0000313" key="2">
    <source>
        <dbReference type="Proteomes" id="UP000198862"/>
    </source>
</evidence>
<dbReference type="RefSeq" id="WP_091984382.1">
    <property type="nucleotide sequence ID" value="NZ_FOLO01000018.1"/>
</dbReference>
<dbReference type="Proteomes" id="UP000198862">
    <property type="component" value="Unassembled WGS sequence"/>
</dbReference>
<accession>A0A1I1M1D9</accession>
<proteinExistence type="predicted"/>
<protein>
    <submittedName>
        <fullName evidence="1">CDP-glycerol glycerophosphotransferase, TagB/SpsB family</fullName>
    </submittedName>
</protein>
<dbReference type="Gene3D" id="3.40.50.12580">
    <property type="match status" value="1"/>
</dbReference>
<dbReference type="EMBL" id="FOLO01000018">
    <property type="protein sequence ID" value="SFC79194.1"/>
    <property type="molecule type" value="Genomic_DNA"/>
</dbReference>